<dbReference type="Proteomes" id="UP000287177">
    <property type="component" value="Unassembled WGS sequence"/>
</dbReference>
<accession>A0A439DZT7</accession>
<protein>
    <submittedName>
        <fullName evidence="1">Uncharacterized protein</fullName>
    </submittedName>
</protein>
<sequence length="1258" mass="134687">MSKPTKAIPIDVAARVVRATTTVPMLGDLPFTATGELEPGIHLHWALPDALVKADAHESRPPRFRGVPDLWLVVRFNPVRDDAPRTHREWIVDSVAETVTPLAEWQPPTDRATERIHTAPGVLTRISSGWGEWALDEPFDQLTTAYYPSCRRRLGFHDDLADLGPSPTGTVSYAVVGWYSSTSFDPFYRGLLRRLDKLGHRAELKSFTEIAAPVATGKTGAEPAWTPQLSVKDMPAPPAAETTMLLNSANLTGELLRTGIAATEMLKNAFQSGGDTAQHVVVDAIMPESHRAHTVLHGSIIDVPVRQASLIGFSSLKTDGVVLYPNLQRAMAEVAARTGADTEVDYLDMMLGKLGQQSGTTGGVIDLPGAQHARTFQGVPGRSTWFARLDIYPKLNLQNLGVALADLGGSATAPITGNWPGLLARSAAISAATADQLQNPIADAVLSEPPAAQPSGPSDSEIVDWIGDLREAFAAAQQTATHPIDPRLVRVQDHRRNAAPSALGPSADGSGPAQAGWWLDLGDPNAPIDIAQNPGHRVLAELYRAIAGARIHLPDADHLFEVPGPRWYRPWAPHLVLYGAKRQFRHGADGRFRLDGHLDTRFAGELMVGLRVGNHTVLGNELLADSGAFSAPGVPDLVSGLVAEHALADAANAPIMARTAHRSGDRGRKPTAAQLTAAARSIWLNRGGLLDDEQAEAIGAIEPIGTPPSGVGLQAWRDWYGPLFLDTEATHRRKRFNDAWTLPPEHVETVDRDPVVAPDREQVVRERHVATVTVANVLRETLVTETVNGPDGNPIPKTPAPQGVNAGTFDALDVVSASLTGLDDALAAEGQREQGGYLHMNRIRVYDTFGASADWSSASTTLDPLPEWATAVPARLTSWGRLHLRLQSAAAPDVEATPFVSPICGFLLPDFVDQALEVYDADGGPVGQITATDPIDGDLAPVAAATLTVSFTPLPWVTVPSGEPSTAAITNETLRRLVEALVAQTLAVSAGAPGWHETGFTAMLRVFDTVRSTLEPGPKHADGRVRLLGEPVVVLRARAVFEASDATVTQLREGPSTITDASSLPVLRLRIGDVTRPEDGVLGCFVEGATPADARFAPPSLQAAEEAVLNQMVTSAGVQKTRPITHPFVAGQVSEFDLPANQPLDLVVLADARGGIYATCGMLPRKNIVMPKDFIEPALARLRPTFRVGPILGFERDEKIVPVMPAPFIEGLRAAFVHDDDVEFPEVPIPPVLGVGELPPSRVRLTEGWARMVPQEPG</sequence>
<reference evidence="1 2" key="1">
    <citation type="submission" date="2013-06" db="EMBL/GenBank/DDBJ databases">
        <title>The draft sequence of the Mycobacterium elephantis genome.</title>
        <authorList>
            <person name="Pettersson F.B."/>
            <person name="Das S."/>
            <person name="Dasgupta S."/>
            <person name="Bhattacharya A."/>
            <person name="Kirsebom L.A."/>
        </authorList>
    </citation>
    <scope>NUCLEOTIDE SEQUENCE [LARGE SCALE GENOMIC DNA]</scope>
    <source>
        <strain evidence="1 2">DSM 44368</strain>
    </source>
</reference>
<organism evidence="1 2">
    <name type="scientific">Mycolicibacterium elephantis DSM 44368</name>
    <dbReference type="NCBI Taxonomy" id="1335622"/>
    <lineage>
        <taxon>Bacteria</taxon>
        <taxon>Bacillati</taxon>
        <taxon>Actinomycetota</taxon>
        <taxon>Actinomycetes</taxon>
        <taxon>Mycobacteriales</taxon>
        <taxon>Mycobacteriaceae</taxon>
        <taxon>Mycolicibacterium</taxon>
    </lineage>
</organism>
<dbReference type="EMBL" id="ATDN01000001">
    <property type="protein sequence ID" value="RWA23673.1"/>
    <property type="molecule type" value="Genomic_DNA"/>
</dbReference>
<dbReference type="AlphaFoldDB" id="A0A439DZT7"/>
<proteinExistence type="predicted"/>
<dbReference type="RefSeq" id="WP_128106642.1">
    <property type="nucleotide sequence ID" value="NZ_ATDN01000001.1"/>
</dbReference>
<evidence type="ECO:0000313" key="2">
    <source>
        <dbReference type="Proteomes" id="UP000287177"/>
    </source>
</evidence>
<keyword evidence="2" id="KW-1185">Reference proteome</keyword>
<evidence type="ECO:0000313" key="1">
    <source>
        <dbReference type="EMBL" id="RWA23673.1"/>
    </source>
</evidence>
<name>A0A439DZT7_9MYCO</name>
<gene>
    <name evidence="1" type="ORF">MELE44368_00295</name>
</gene>
<comment type="caution">
    <text evidence="1">The sequence shown here is derived from an EMBL/GenBank/DDBJ whole genome shotgun (WGS) entry which is preliminary data.</text>
</comment>